<keyword evidence="2 6" id="KW-0812">Transmembrane</keyword>
<organism evidence="8 9">
    <name type="scientific">Olea europaea subsp. europaea</name>
    <dbReference type="NCBI Taxonomy" id="158383"/>
    <lineage>
        <taxon>Eukaryota</taxon>
        <taxon>Viridiplantae</taxon>
        <taxon>Streptophyta</taxon>
        <taxon>Embryophyta</taxon>
        <taxon>Tracheophyta</taxon>
        <taxon>Spermatophyta</taxon>
        <taxon>Magnoliopsida</taxon>
        <taxon>eudicotyledons</taxon>
        <taxon>Gunneridae</taxon>
        <taxon>Pentapetalae</taxon>
        <taxon>asterids</taxon>
        <taxon>lamiids</taxon>
        <taxon>Lamiales</taxon>
        <taxon>Oleaceae</taxon>
        <taxon>Oleeae</taxon>
        <taxon>Olea</taxon>
    </lineage>
</organism>
<dbReference type="OrthoDB" id="779224at2759"/>
<dbReference type="Gramene" id="OE9A015242T1">
    <property type="protein sequence ID" value="OE9A015242C1"/>
    <property type="gene ID" value="OE9A015242"/>
</dbReference>
<dbReference type="Pfam" id="PF03168">
    <property type="entry name" value="LEA_2"/>
    <property type="match status" value="1"/>
</dbReference>
<feature type="transmembrane region" description="Helical" evidence="6">
    <location>
        <begin position="42"/>
        <end position="65"/>
    </location>
</feature>
<sequence>MRSGDQIPIQSTTRNRAMKRHHTARYYAHRVKESLTARITKLICSIFLFILFVLGLIAFILWLSLRPHRPRFHIHEFSIPSFSQEIGYANANIIFNVTDRNPNHKVGFYFDAMQITVNYQEQNIGNVILLFPFYQEPKNTTILYGNIGGAALKLSGELWQQIVADRTRGTLTFSLGLSSSIRFKIFAWISKRHRIHATCAVGVGSDGFILPSYKDKRCPVYFT</sequence>
<reference evidence="8 9" key="1">
    <citation type="submission" date="2019-12" db="EMBL/GenBank/DDBJ databases">
        <authorList>
            <person name="Alioto T."/>
            <person name="Alioto T."/>
            <person name="Gomez Garrido J."/>
        </authorList>
    </citation>
    <scope>NUCLEOTIDE SEQUENCE [LARGE SCALE GENOMIC DNA]</scope>
</reference>
<name>A0A8S0S3J4_OLEEU</name>
<evidence type="ECO:0000313" key="8">
    <source>
        <dbReference type="EMBL" id="CAA2985963.1"/>
    </source>
</evidence>
<dbReference type="AlphaFoldDB" id="A0A8S0S3J4"/>
<gene>
    <name evidence="8" type="ORF">OLEA9_A015242</name>
</gene>
<proteinExistence type="predicted"/>
<evidence type="ECO:0000256" key="3">
    <source>
        <dbReference type="ARBA" id="ARBA00022989"/>
    </source>
</evidence>
<dbReference type="Proteomes" id="UP000594638">
    <property type="component" value="Unassembled WGS sequence"/>
</dbReference>
<evidence type="ECO:0000259" key="7">
    <source>
        <dbReference type="Pfam" id="PF03168"/>
    </source>
</evidence>
<dbReference type="PANTHER" id="PTHR31415">
    <property type="entry name" value="OS05G0367900 PROTEIN"/>
    <property type="match status" value="1"/>
</dbReference>
<dbReference type="GO" id="GO:0098542">
    <property type="term" value="P:defense response to other organism"/>
    <property type="evidence" value="ECO:0007669"/>
    <property type="project" value="InterPro"/>
</dbReference>
<evidence type="ECO:0000256" key="1">
    <source>
        <dbReference type="ARBA" id="ARBA00004167"/>
    </source>
</evidence>
<dbReference type="InterPro" id="IPR004864">
    <property type="entry name" value="LEA_2"/>
</dbReference>
<evidence type="ECO:0000256" key="5">
    <source>
        <dbReference type="SAM" id="MobiDB-lite"/>
    </source>
</evidence>
<dbReference type="GO" id="GO:0005886">
    <property type="term" value="C:plasma membrane"/>
    <property type="evidence" value="ECO:0007669"/>
    <property type="project" value="TreeGrafter"/>
</dbReference>
<dbReference type="PANTHER" id="PTHR31415:SF3">
    <property type="entry name" value="LATE EMBRYOGENESIS ABUNDANT (LEA) HYDROXYPROLINE-RICH GLYCOPROTEIN FAMILY"/>
    <property type="match status" value="1"/>
</dbReference>
<evidence type="ECO:0000256" key="6">
    <source>
        <dbReference type="SAM" id="Phobius"/>
    </source>
</evidence>
<evidence type="ECO:0000256" key="4">
    <source>
        <dbReference type="ARBA" id="ARBA00023136"/>
    </source>
</evidence>
<keyword evidence="9" id="KW-1185">Reference proteome</keyword>
<dbReference type="InterPro" id="IPR044839">
    <property type="entry name" value="NDR1-like"/>
</dbReference>
<dbReference type="EMBL" id="CACTIH010003835">
    <property type="protein sequence ID" value="CAA2985963.1"/>
    <property type="molecule type" value="Genomic_DNA"/>
</dbReference>
<evidence type="ECO:0000256" key="2">
    <source>
        <dbReference type="ARBA" id="ARBA00022692"/>
    </source>
</evidence>
<comment type="caution">
    <text evidence="8">The sequence shown here is derived from an EMBL/GenBank/DDBJ whole genome shotgun (WGS) entry which is preliminary data.</text>
</comment>
<dbReference type="GO" id="GO:0009506">
    <property type="term" value="C:plasmodesma"/>
    <property type="evidence" value="ECO:0007669"/>
    <property type="project" value="TreeGrafter"/>
</dbReference>
<keyword evidence="3 6" id="KW-1133">Transmembrane helix</keyword>
<evidence type="ECO:0000313" key="9">
    <source>
        <dbReference type="Proteomes" id="UP000594638"/>
    </source>
</evidence>
<feature type="domain" description="Late embryogenesis abundant protein LEA-2 subgroup" evidence="7">
    <location>
        <begin position="100"/>
        <end position="198"/>
    </location>
</feature>
<feature type="region of interest" description="Disordered" evidence="5">
    <location>
        <begin position="1"/>
        <end position="20"/>
    </location>
</feature>
<keyword evidence="4 6" id="KW-0472">Membrane</keyword>
<comment type="subcellular location">
    <subcellularLocation>
        <location evidence="1">Membrane</location>
        <topology evidence="1">Single-pass membrane protein</topology>
    </subcellularLocation>
</comment>
<accession>A0A8S0S3J4</accession>
<protein>
    <submittedName>
        <fullName evidence="8">NDR1 HIN1 26</fullName>
    </submittedName>
</protein>